<gene>
    <name evidence="2" type="ORF">SFOMI_0243</name>
</gene>
<evidence type="ECO:0000259" key="1">
    <source>
        <dbReference type="Pfam" id="PF13362"/>
    </source>
</evidence>
<reference evidence="2 3" key="2">
    <citation type="journal article" date="2013" name="Environ. Sci. Technol.">
        <title>The 4-tert-butylphenol-utilizing bacterium Sphingobium fuliginis OMI can degrade bisphenols via phenolic ring hydroxylation and meta-cleavage pathway.</title>
        <authorList>
            <person name="Ogata Y."/>
            <person name="Goda S."/>
            <person name="Toyama T."/>
            <person name="Sei K."/>
            <person name="Ike M."/>
        </authorList>
    </citation>
    <scope>NUCLEOTIDE SEQUENCE [LARGE SCALE GENOMIC DNA]</scope>
    <source>
        <strain evidence="2 3">OMI</strain>
    </source>
</reference>
<feature type="domain" description="Toprim" evidence="1">
    <location>
        <begin position="209"/>
        <end position="288"/>
    </location>
</feature>
<sequence>MTEFSHHIQRPYSSVPMEQDTVAAFISAMEAAGVRPTEPIADRLGSGLIRFACEGDGPGKRNGWAVLHLDDRPAGAFGNYRLQVSETWRSGSVTLISPAERRARAERYRAERERREAMRLHEQQDAAARCRARWDRARPATPHHPYLTRKRVSVEGLRQDGNRLLVPMLDADGVLWNLQAIAPDGSKRFAVGGRQAGLFCLLGDPGPVMLIGEGFATCAAARRATGYAAAVAFSAANMTATAQAMALAYPDADLVILADDDAHLVDHPTIGKNIGLEAARAAALAVGGRLAIPPREDDAA</sequence>
<name>A0A292ZA52_SPHSA</name>
<dbReference type="GO" id="GO:0016779">
    <property type="term" value="F:nucleotidyltransferase activity"/>
    <property type="evidence" value="ECO:0007669"/>
    <property type="project" value="UniProtKB-KW"/>
</dbReference>
<reference evidence="2 3" key="1">
    <citation type="journal article" date="2013" name="Biodegradation">
        <title>Occurrence of 4-tert-butylphenol (4-t-BP) biodegradation in an aquatic sample caused by the presence of Spirodela polyrrhiza and isolation of a 4-t-BP-utilizing bacterium.</title>
        <authorList>
            <person name="Ogata Y."/>
            <person name="Toyama T."/>
            <person name="Yu N."/>
            <person name="Wang X."/>
            <person name="Sei K."/>
            <person name="Ike M."/>
        </authorList>
    </citation>
    <scope>NUCLEOTIDE SEQUENCE [LARGE SCALE GENOMIC DNA]</scope>
    <source>
        <strain evidence="2 3">OMI</strain>
    </source>
</reference>
<organism evidence="2 3">
    <name type="scientific">Sphingobium fuliginis (strain ATCC 27551)</name>
    <dbReference type="NCBI Taxonomy" id="336203"/>
    <lineage>
        <taxon>Bacteria</taxon>
        <taxon>Pseudomonadati</taxon>
        <taxon>Pseudomonadota</taxon>
        <taxon>Alphaproteobacteria</taxon>
        <taxon>Sphingomonadales</taxon>
        <taxon>Sphingomonadaceae</taxon>
        <taxon>Sphingobium</taxon>
    </lineage>
</organism>
<dbReference type="EMBL" id="BEWI01000030">
    <property type="protein sequence ID" value="GAY19723.1"/>
    <property type="molecule type" value="Genomic_DNA"/>
</dbReference>
<dbReference type="Proteomes" id="UP000221538">
    <property type="component" value="Unassembled WGS sequence"/>
</dbReference>
<proteinExistence type="predicted"/>
<dbReference type="InterPro" id="IPR006171">
    <property type="entry name" value="TOPRIM_dom"/>
</dbReference>
<dbReference type="AlphaFoldDB" id="A0A292ZA52"/>
<dbReference type="EC" id="2.7.7.-" evidence="2"/>
<evidence type="ECO:0000313" key="2">
    <source>
        <dbReference type="EMBL" id="GAY19723.1"/>
    </source>
</evidence>
<accession>A0A292ZA52</accession>
<protein>
    <submittedName>
        <fullName evidence="2">DNA primase</fullName>
        <ecNumber evidence="2">2.7.7.-</ecNumber>
    </submittedName>
</protein>
<keyword evidence="2" id="KW-0548">Nucleotidyltransferase</keyword>
<evidence type="ECO:0000313" key="3">
    <source>
        <dbReference type="Proteomes" id="UP000221538"/>
    </source>
</evidence>
<dbReference type="Pfam" id="PF13362">
    <property type="entry name" value="Toprim_3"/>
    <property type="match status" value="1"/>
</dbReference>
<comment type="caution">
    <text evidence="2">The sequence shown here is derived from an EMBL/GenBank/DDBJ whole genome shotgun (WGS) entry which is preliminary data.</text>
</comment>
<keyword evidence="2" id="KW-0808">Transferase</keyword>